<reference evidence="1 2" key="1">
    <citation type="submission" date="2019-08" db="EMBL/GenBank/DDBJ databases">
        <title>Complete genome sequence of Candidatus Uab amorphum.</title>
        <authorList>
            <person name="Shiratori T."/>
            <person name="Suzuki S."/>
            <person name="Kakizawa Y."/>
            <person name="Ishida K."/>
        </authorList>
    </citation>
    <scope>NUCLEOTIDE SEQUENCE [LARGE SCALE GENOMIC DNA]</scope>
    <source>
        <strain evidence="1 2">SRT547</strain>
    </source>
</reference>
<sequence>MICYHRTRHFHKSIRRNLVTSAEAKNRAIELTQILLTKIQQQDLTDFTATIRELKALRSEAKHEVNQGLRAVMNAMSYGPYRDYLMTEVVELITLVAFAILRKVVRDGSISVSKGSIEDVIQEAWLKEATKFHQLQGLIARLQQGQSAESLDAEDVKGLFNPLMADLLSWYSQVVANKGRDFMKMSGRQASFEKDIKNLMHKYFLKHEGGQDE</sequence>
<evidence type="ECO:0000313" key="2">
    <source>
        <dbReference type="Proteomes" id="UP000326354"/>
    </source>
</evidence>
<dbReference type="AlphaFoldDB" id="A0A5S9IRF9"/>
<evidence type="ECO:0000313" key="1">
    <source>
        <dbReference type="EMBL" id="BBM86200.1"/>
    </source>
</evidence>
<proteinExistence type="predicted"/>
<protein>
    <submittedName>
        <fullName evidence="1">Uncharacterized protein</fullName>
    </submittedName>
</protein>
<dbReference type="EMBL" id="AP019860">
    <property type="protein sequence ID" value="BBM86200.1"/>
    <property type="molecule type" value="Genomic_DNA"/>
</dbReference>
<dbReference type="Proteomes" id="UP000326354">
    <property type="component" value="Chromosome"/>
</dbReference>
<gene>
    <name evidence="1" type="ORF">UABAM_04586</name>
</gene>
<dbReference type="KEGG" id="uam:UABAM_04586"/>
<organism evidence="1 2">
    <name type="scientific">Uabimicrobium amorphum</name>
    <dbReference type="NCBI Taxonomy" id="2596890"/>
    <lineage>
        <taxon>Bacteria</taxon>
        <taxon>Pseudomonadati</taxon>
        <taxon>Planctomycetota</taxon>
        <taxon>Candidatus Uabimicrobiia</taxon>
        <taxon>Candidatus Uabimicrobiales</taxon>
        <taxon>Candidatus Uabimicrobiaceae</taxon>
        <taxon>Candidatus Uabimicrobium</taxon>
    </lineage>
</organism>
<name>A0A5S9IRF9_UABAM</name>
<keyword evidence="2" id="KW-1185">Reference proteome</keyword>
<accession>A0A5S9IRF9</accession>